<dbReference type="InterPro" id="IPR058790">
    <property type="entry name" value="BSH_CusB"/>
</dbReference>
<dbReference type="NCBIfam" id="TIGR01730">
    <property type="entry name" value="RND_mfp"/>
    <property type="match status" value="1"/>
</dbReference>
<dbReference type="GO" id="GO:0030288">
    <property type="term" value="C:outer membrane-bounded periplasmic space"/>
    <property type="evidence" value="ECO:0007669"/>
    <property type="project" value="TreeGrafter"/>
</dbReference>
<dbReference type="Pfam" id="PF11604">
    <property type="entry name" value="CusF_Ec"/>
    <property type="match status" value="1"/>
</dbReference>
<evidence type="ECO:0000259" key="5">
    <source>
        <dbReference type="Pfam" id="PF25869"/>
    </source>
</evidence>
<evidence type="ECO:0000256" key="3">
    <source>
        <dbReference type="ARBA" id="ARBA00022729"/>
    </source>
</evidence>
<proteinExistence type="inferred from homology"/>
<name>A0A558RDJ4_9SPHN</name>
<dbReference type="InterPro" id="IPR058792">
    <property type="entry name" value="Beta-barrel_RND_2"/>
</dbReference>
<dbReference type="GO" id="GO:0046914">
    <property type="term" value="F:transition metal ion binding"/>
    <property type="evidence" value="ECO:0007669"/>
    <property type="project" value="TreeGrafter"/>
</dbReference>
<dbReference type="PANTHER" id="PTHR30097">
    <property type="entry name" value="CATION EFFLUX SYSTEM PROTEIN CUSB"/>
    <property type="match status" value="1"/>
</dbReference>
<dbReference type="GO" id="GO:0060003">
    <property type="term" value="P:copper ion export"/>
    <property type="evidence" value="ECO:0007669"/>
    <property type="project" value="TreeGrafter"/>
</dbReference>
<dbReference type="InterPro" id="IPR058649">
    <property type="entry name" value="CzcB_C"/>
</dbReference>
<dbReference type="RefSeq" id="WP_145147245.1">
    <property type="nucleotide sequence ID" value="NZ_VNIM01000002.1"/>
</dbReference>
<dbReference type="Gene3D" id="6.10.140.730">
    <property type="match status" value="1"/>
</dbReference>
<evidence type="ECO:0000313" key="9">
    <source>
        <dbReference type="EMBL" id="TVV77391.1"/>
    </source>
</evidence>
<dbReference type="Gene3D" id="2.40.420.20">
    <property type="match status" value="1"/>
</dbReference>
<evidence type="ECO:0000256" key="2">
    <source>
        <dbReference type="ARBA" id="ARBA00022448"/>
    </source>
</evidence>
<feature type="domain" description="CusB-like barrel-sandwich hybrid" evidence="6">
    <location>
        <begin position="132"/>
        <end position="238"/>
    </location>
</feature>
<evidence type="ECO:0000256" key="1">
    <source>
        <dbReference type="ARBA" id="ARBA00009477"/>
    </source>
</evidence>
<feature type="domain" description="CzcB-like C-terminal circularly permuted SH3-like" evidence="8">
    <location>
        <begin position="325"/>
        <end position="384"/>
    </location>
</feature>
<evidence type="ECO:0000256" key="4">
    <source>
        <dbReference type="ARBA" id="ARBA00023065"/>
    </source>
</evidence>
<dbReference type="Proteomes" id="UP000318681">
    <property type="component" value="Unassembled WGS sequence"/>
</dbReference>
<dbReference type="AlphaFoldDB" id="A0A558RDJ4"/>
<dbReference type="InterPro" id="IPR058791">
    <property type="entry name" value="3HB_CusB"/>
</dbReference>
<dbReference type="EMBL" id="VNIM01000002">
    <property type="protein sequence ID" value="TVV77391.1"/>
    <property type="molecule type" value="Genomic_DNA"/>
</dbReference>
<dbReference type="FunFam" id="2.40.30.170:FF:000010">
    <property type="entry name" value="Efflux RND transporter periplasmic adaptor subunit"/>
    <property type="match status" value="1"/>
</dbReference>
<dbReference type="GO" id="GO:0022857">
    <property type="term" value="F:transmembrane transporter activity"/>
    <property type="evidence" value="ECO:0007669"/>
    <property type="project" value="InterPro"/>
</dbReference>
<keyword evidence="3" id="KW-0732">Signal</keyword>
<gene>
    <name evidence="9" type="ORF">FOY91_01145</name>
</gene>
<evidence type="ECO:0000259" key="7">
    <source>
        <dbReference type="Pfam" id="PF25954"/>
    </source>
</evidence>
<feature type="domain" description="CusB-like three alpha-helical bundle" evidence="5">
    <location>
        <begin position="167"/>
        <end position="200"/>
    </location>
</feature>
<dbReference type="InterPro" id="IPR006143">
    <property type="entry name" value="RND_pump_MFP"/>
</dbReference>
<dbReference type="Pfam" id="PF25919">
    <property type="entry name" value="BSH_CusB"/>
    <property type="match status" value="1"/>
</dbReference>
<dbReference type="PANTHER" id="PTHR30097:SF15">
    <property type="entry name" value="CATION EFFLUX SYSTEM PROTEIN CUSB"/>
    <property type="match status" value="1"/>
</dbReference>
<dbReference type="Pfam" id="PF25954">
    <property type="entry name" value="Beta-barrel_RND_2"/>
    <property type="match status" value="1"/>
</dbReference>
<feature type="domain" description="CusB-like beta-barrel" evidence="7">
    <location>
        <begin position="242"/>
        <end position="319"/>
    </location>
</feature>
<dbReference type="FunFam" id="2.40.420.20:FF:000003">
    <property type="entry name" value="Cation efflux system protein cusB"/>
    <property type="match status" value="1"/>
</dbReference>
<dbReference type="InterPro" id="IPR021647">
    <property type="entry name" value="CusF_Ec"/>
</dbReference>
<dbReference type="InterPro" id="IPR051909">
    <property type="entry name" value="MFP_Cation_Efflux"/>
</dbReference>
<dbReference type="SUPFAM" id="SSF111369">
    <property type="entry name" value="HlyD-like secretion proteins"/>
    <property type="match status" value="1"/>
</dbReference>
<sequence length="489" mass="51094">MSGTNMTRARLATAAGALALVAGGIGFGIARLGNTASSPAQQAQTDQRKILYWYDPMIPAEHHDGPGLSSMGMKTIPRYADDGGVTNATPGVTIDAGSIQRLGARIVSAERGTLSNAVTVTGSIEFDERTLAVVQVRSAGFVQRVYARAPGDVVSAGAPLADLLVPEWAGAQAEYDAVRRTGDAALARAARQRMTLLGMTGSTGGRTTIRAPIGGVIKTLSVRQGMTLAQGQTLAEVNGLGTVWLNAAVPEAGAGTLRVGTPVSATLPAFPGETFAGRIAAILPQAQAETRTLTMRIELANRGGRLRPGMFASVALGQDSRDRLLVPSEAVIRTGRRTLVMLAGPGGRFRPAEVRTGTEGGGKTEILAGLAEGEKVVASGQFLIDSEASLAGLNARPIDGDAKPQPKQPSAATAQVYETVGRVETLDASSITLSHQPVPAIGWPAMTMSFRVANPAMLRGYKKGDRVRFGFDQPPEGPTLRRIMQERSR</sequence>
<reference evidence="9 10" key="1">
    <citation type="submission" date="2019-07" db="EMBL/GenBank/DDBJ databases">
        <title>Sphingomonas solaris sp. nov., isolated from a solar panel from Boston, Massachusetts.</title>
        <authorList>
            <person name="Tanner K."/>
            <person name="Pascual J."/>
            <person name="Mancuso C."/>
            <person name="Pereto J."/>
            <person name="Khalil A."/>
            <person name="Vilanova C."/>
        </authorList>
    </citation>
    <scope>NUCLEOTIDE SEQUENCE [LARGE SCALE GENOMIC DNA]</scope>
    <source>
        <strain evidence="9 10">R4DWN</strain>
    </source>
</reference>
<evidence type="ECO:0000313" key="10">
    <source>
        <dbReference type="Proteomes" id="UP000318681"/>
    </source>
</evidence>
<keyword evidence="10" id="KW-1185">Reference proteome</keyword>
<dbReference type="Pfam" id="PF25869">
    <property type="entry name" value="3HB_CusB"/>
    <property type="match status" value="1"/>
</dbReference>
<dbReference type="Gene3D" id="2.40.50.100">
    <property type="match status" value="1"/>
</dbReference>
<evidence type="ECO:0000259" key="6">
    <source>
        <dbReference type="Pfam" id="PF25919"/>
    </source>
</evidence>
<dbReference type="Gene3D" id="2.40.50.320">
    <property type="entry name" value="Copper binding periplasmic protein CusF"/>
    <property type="match status" value="1"/>
</dbReference>
<evidence type="ECO:0000259" key="8">
    <source>
        <dbReference type="Pfam" id="PF25975"/>
    </source>
</evidence>
<accession>A0A558RDJ4</accession>
<keyword evidence="4" id="KW-0406">Ion transport</keyword>
<dbReference type="GO" id="GO:0015679">
    <property type="term" value="P:plasma membrane copper ion transport"/>
    <property type="evidence" value="ECO:0007669"/>
    <property type="project" value="TreeGrafter"/>
</dbReference>
<dbReference type="OrthoDB" id="9806939at2"/>
<organism evidence="9 10">
    <name type="scientific">Alterirhizorhabdus solaris</name>
    <dbReference type="NCBI Taxonomy" id="2529389"/>
    <lineage>
        <taxon>Bacteria</taxon>
        <taxon>Pseudomonadati</taxon>
        <taxon>Pseudomonadota</taxon>
        <taxon>Alphaproteobacteria</taxon>
        <taxon>Sphingomonadales</taxon>
        <taxon>Rhizorhabdaceae</taxon>
        <taxon>Alterirhizorhabdus</taxon>
    </lineage>
</organism>
<dbReference type="Pfam" id="PF25975">
    <property type="entry name" value="CzcB_C"/>
    <property type="match status" value="1"/>
</dbReference>
<dbReference type="Gene3D" id="2.40.30.170">
    <property type="match status" value="1"/>
</dbReference>
<keyword evidence="2" id="KW-0813">Transport</keyword>
<comment type="similarity">
    <text evidence="1">Belongs to the membrane fusion protein (MFP) (TC 8.A.1) family.</text>
</comment>
<comment type="caution">
    <text evidence="9">The sequence shown here is derived from an EMBL/GenBank/DDBJ whole genome shotgun (WGS) entry which is preliminary data.</text>
</comment>
<dbReference type="InterPro" id="IPR042230">
    <property type="entry name" value="CusF_sf"/>
</dbReference>
<protein>
    <submittedName>
        <fullName evidence="9">Efflux RND transporter periplasmic adaptor subunit</fullName>
    </submittedName>
</protein>
<dbReference type="GO" id="GO:0016020">
    <property type="term" value="C:membrane"/>
    <property type="evidence" value="ECO:0007669"/>
    <property type="project" value="InterPro"/>
</dbReference>